<organism evidence="2 3">
    <name type="scientific">Pseudomonas luteola</name>
    <dbReference type="NCBI Taxonomy" id="47886"/>
    <lineage>
        <taxon>Bacteria</taxon>
        <taxon>Pseudomonadati</taxon>
        <taxon>Pseudomonadota</taxon>
        <taxon>Gammaproteobacteria</taxon>
        <taxon>Pseudomonadales</taxon>
        <taxon>Pseudomonadaceae</taxon>
        <taxon>Pseudomonas</taxon>
    </lineage>
</organism>
<dbReference type="Proteomes" id="UP000638986">
    <property type="component" value="Unassembled WGS sequence"/>
</dbReference>
<gene>
    <name evidence="2" type="ORF">I5Q09_24395</name>
</gene>
<comment type="caution">
    <text evidence="2">The sequence shown here is derived from an EMBL/GenBank/DDBJ whole genome shotgun (WGS) entry which is preliminary data.</text>
</comment>
<sequence length="317" mass="35821">MQQFQTEARFTCPACQTPVVINVTVPEPDWGDAEEMSDLYSDDSAVITCNVCDTDFEAYITSTWHECSIQLNDHPDVYVDCDPAYFTPEDDDWLNDSVPESPFHIFRETFRQLHLMLEEHNSVENGYFPVENQFINRMIFAQAISAMEAYLGDSLIKYTLDRKQSLEGLINADDELKNKKFSLPQIIANDNLVGDAVKGYLKNTLYHNLSKVDFLYKAAAGIDIWGENSGKEFLNKAVSHRHDCVHRNGFTKDGDRLEIFTKAYLSETLLKVEQFVTHIESGFTSKLAEEALGQQNAPQALPAQEISAQPASLKTPS</sequence>
<evidence type="ECO:0000313" key="2">
    <source>
        <dbReference type="EMBL" id="MBH3441823.1"/>
    </source>
</evidence>
<protein>
    <recommendedName>
        <fullName evidence="4">RiboL-PSP-HEPN domain-containing protein</fullName>
    </recommendedName>
</protein>
<name>A0ABS0MYL5_PSELU</name>
<dbReference type="RefSeq" id="WP_197873540.1">
    <property type="nucleotide sequence ID" value="NZ_JADTXM010000029.1"/>
</dbReference>
<dbReference type="EMBL" id="JADTXM010000029">
    <property type="protein sequence ID" value="MBH3441823.1"/>
    <property type="molecule type" value="Genomic_DNA"/>
</dbReference>
<reference evidence="2 3" key="1">
    <citation type="submission" date="2020-11" db="EMBL/GenBank/DDBJ databases">
        <title>Enhanced detection system for hospital associated transmission using whole genome sequencing surveillance.</title>
        <authorList>
            <person name="Harrison L.H."/>
            <person name="Van Tyne D."/>
            <person name="Marsh J.W."/>
            <person name="Griffith M.P."/>
            <person name="Snyder D.J."/>
            <person name="Cooper V.S."/>
            <person name="Mustapha M."/>
        </authorList>
    </citation>
    <scope>NUCLEOTIDE SEQUENCE [LARGE SCALE GENOMIC DNA]</scope>
    <source>
        <strain evidence="2 3">PSB00013</strain>
    </source>
</reference>
<proteinExistence type="predicted"/>
<feature type="region of interest" description="Disordered" evidence="1">
    <location>
        <begin position="294"/>
        <end position="317"/>
    </location>
</feature>
<feature type="compositionally biased region" description="Polar residues" evidence="1">
    <location>
        <begin position="306"/>
        <end position="317"/>
    </location>
</feature>
<evidence type="ECO:0008006" key="4">
    <source>
        <dbReference type="Google" id="ProtNLM"/>
    </source>
</evidence>
<accession>A0ABS0MYL5</accession>
<evidence type="ECO:0000256" key="1">
    <source>
        <dbReference type="SAM" id="MobiDB-lite"/>
    </source>
</evidence>
<evidence type="ECO:0000313" key="3">
    <source>
        <dbReference type="Proteomes" id="UP000638986"/>
    </source>
</evidence>